<reference evidence="1 2" key="1">
    <citation type="journal article" date="2009" name="Stand. Genomic Sci.">
        <title>Complete genome sequence of Saccharomonospora viridis type strain (P101).</title>
        <authorList>
            <person name="Pati A."/>
            <person name="Sikorski J."/>
            <person name="Nolan M."/>
            <person name="Lapidus A."/>
            <person name="Copeland A."/>
            <person name="Glavina Del Rio T."/>
            <person name="Lucas S."/>
            <person name="Chen F."/>
            <person name="Tice H."/>
            <person name="Pitluck S."/>
            <person name="Cheng J.F."/>
            <person name="Chertkov O."/>
            <person name="Brettin T."/>
            <person name="Han C."/>
            <person name="Detter J.C."/>
            <person name="Kuske C."/>
            <person name="Bruce D."/>
            <person name="Goodwin L."/>
            <person name="Chain P."/>
            <person name="D'haeseleer P."/>
            <person name="Chen A."/>
            <person name="Palaniappan K."/>
            <person name="Ivanova N."/>
            <person name="Mavromatis K."/>
            <person name="Mikhailova N."/>
            <person name="Rohde M."/>
            <person name="Tindall B.J."/>
            <person name="Goker M."/>
            <person name="Bristow J."/>
            <person name="Eisen J.A."/>
            <person name="Markowitz V."/>
            <person name="Hugenholtz P."/>
            <person name="Kyrpides N.C."/>
            <person name="Klenk H.P."/>
        </authorList>
    </citation>
    <scope>NUCLEOTIDE SEQUENCE [LARGE SCALE GENOMIC DNA]</scope>
    <source>
        <strain evidence="2">ATCC 15386 / DSM 43017 / JCM 3036 / NBRC 12207 / P101</strain>
    </source>
</reference>
<dbReference type="HOGENOM" id="CLU_1721032_0_0_11"/>
<dbReference type="STRING" id="471857.Svir_01450"/>
<keyword evidence="2" id="KW-1185">Reference proteome</keyword>
<dbReference type="InterPro" id="IPR038332">
    <property type="entry name" value="PPE_sf"/>
</dbReference>
<dbReference type="KEGG" id="svi:Svir_01450"/>
<organism evidence="1 2">
    <name type="scientific">Saccharomonospora viridis (strain ATCC 15386 / DSM 43017 / JCM 3036 / CCUG 5913 / NBRC 12207 / NCIMB 9602 / P101)</name>
    <name type="common">Thermoactinomyces viridis</name>
    <dbReference type="NCBI Taxonomy" id="471857"/>
    <lineage>
        <taxon>Bacteria</taxon>
        <taxon>Bacillati</taxon>
        <taxon>Actinomycetota</taxon>
        <taxon>Actinomycetes</taxon>
        <taxon>Pseudonocardiales</taxon>
        <taxon>Pseudonocardiaceae</taxon>
        <taxon>Saccharomonospora</taxon>
    </lineage>
</organism>
<evidence type="ECO:0008006" key="3">
    <source>
        <dbReference type="Google" id="ProtNLM"/>
    </source>
</evidence>
<dbReference type="EMBL" id="CP001683">
    <property type="protein sequence ID" value="ACU95233.1"/>
    <property type="molecule type" value="Genomic_DNA"/>
</dbReference>
<name>C7MSC0_SACVD</name>
<dbReference type="AlphaFoldDB" id="C7MSC0"/>
<sequence>MESRRIFDEKRQELNSYNIEYREGIPPSEFDYLGIAHEKLKSDVEYISPEGITVYSDGYHKLYKLFSDLSEELKAAVNKSKQGWEGEAAESAHGYFTSLATWSEGNSVNADMASQIIAAEADAASAEKSSMPEPIPFDLEMVSWMPMKRWCR</sequence>
<dbReference type="Gene3D" id="1.20.1260.20">
    <property type="entry name" value="PPE superfamily"/>
    <property type="match status" value="1"/>
</dbReference>
<gene>
    <name evidence="1" type="ordered locus">Svir_01450</name>
</gene>
<proteinExistence type="predicted"/>
<evidence type="ECO:0000313" key="1">
    <source>
        <dbReference type="EMBL" id="ACU95233.1"/>
    </source>
</evidence>
<protein>
    <recommendedName>
        <fullName evidence="3">WXG100 family type VII secretion target</fullName>
    </recommendedName>
</protein>
<accession>C7MSC0</accession>
<evidence type="ECO:0000313" key="2">
    <source>
        <dbReference type="Proteomes" id="UP000000841"/>
    </source>
</evidence>
<dbReference type="Proteomes" id="UP000000841">
    <property type="component" value="Chromosome"/>
</dbReference>
<dbReference type="eggNOG" id="COG5651">
    <property type="taxonomic scope" value="Bacteria"/>
</dbReference>